<feature type="compositionally biased region" description="Polar residues" evidence="7">
    <location>
        <begin position="690"/>
        <end position="721"/>
    </location>
</feature>
<dbReference type="PROSITE" id="PS00108">
    <property type="entry name" value="PROTEIN_KINASE_ST"/>
    <property type="match status" value="1"/>
</dbReference>
<gene>
    <name evidence="9" type="ORF">K431DRAFT_319676</name>
</gene>
<dbReference type="GO" id="GO:0005856">
    <property type="term" value="C:cytoskeleton"/>
    <property type="evidence" value="ECO:0007669"/>
    <property type="project" value="TreeGrafter"/>
</dbReference>
<feature type="compositionally biased region" description="Low complexity" evidence="7">
    <location>
        <begin position="368"/>
        <end position="378"/>
    </location>
</feature>
<feature type="compositionally biased region" description="Low complexity" evidence="7">
    <location>
        <begin position="291"/>
        <end position="305"/>
    </location>
</feature>
<feature type="compositionally biased region" description="Polar residues" evidence="7">
    <location>
        <begin position="1029"/>
        <end position="1042"/>
    </location>
</feature>
<dbReference type="Proteomes" id="UP000799441">
    <property type="component" value="Unassembled WGS sequence"/>
</dbReference>
<dbReference type="InterPro" id="IPR008271">
    <property type="entry name" value="Ser/Thr_kinase_AS"/>
</dbReference>
<feature type="region of interest" description="Disordered" evidence="7">
    <location>
        <begin position="13"/>
        <end position="322"/>
    </location>
</feature>
<feature type="compositionally biased region" description="Polar residues" evidence="7">
    <location>
        <begin position="49"/>
        <end position="80"/>
    </location>
</feature>
<protein>
    <recommendedName>
        <fullName evidence="8">Protein kinase domain-containing protein</fullName>
    </recommendedName>
</protein>
<dbReference type="GO" id="GO:0004674">
    <property type="term" value="F:protein serine/threonine kinase activity"/>
    <property type="evidence" value="ECO:0007669"/>
    <property type="project" value="UniProtKB-KW"/>
</dbReference>
<dbReference type="InterPro" id="IPR050494">
    <property type="entry name" value="Ser_Thr_dual-spec_kinase"/>
</dbReference>
<evidence type="ECO:0000256" key="3">
    <source>
        <dbReference type="ARBA" id="ARBA00022679"/>
    </source>
</evidence>
<feature type="compositionally biased region" description="Polar residues" evidence="7">
    <location>
        <begin position="24"/>
        <end position="38"/>
    </location>
</feature>
<evidence type="ECO:0000313" key="10">
    <source>
        <dbReference type="Proteomes" id="UP000799441"/>
    </source>
</evidence>
<feature type="compositionally biased region" description="Polar residues" evidence="7">
    <location>
        <begin position="413"/>
        <end position="423"/>
    </location>
</feature>
<comment type="caution">
    <text evidence="9">The sequence shown here is derived from an EMBL/GenBank/DDBJ whole genome shotgun (WGS) entry which is preliminary data.</text>
</comment>
<dbReference type="Pfam" id="PF00069">
    <property type="entry name" value="Pkinase"/>
    <property type="match status" value="1"/>
</dbReference>
<feature type="region of interest" description="Disordered" evidence="7">
    <location>
        <begin position="799"/>
        <end position="830"/>
    </location>
</feature>
<feature type="compositionally biased region" description="Polar residues" evidence="7">
    <location>
        <begin position="306"/>
        <end position="322"/>
    </location>
</feature>
<feature type="compositionally biased region" description="Polar residues" evidence="7">
    <location>
        <begin position="271"/>
        <end position="288"/>
    </location>
</feature>
<keyword evidence="6" id="KW-0067">ATP-binding</keyword>
<dbReference type="SMART" id="SM00220">
    <property type="entry name" value="S_TKc"/>
    <property type="match status" value="1"/>
</dbReference>
<feature type="compositionally biased region" description="Basic and acidic residues" evidence="7">
    <location>
        <begin position="1123"/>
        <end position="1146"/>
    </location>
</feature>
<dbReference type="GO" id="GO:0005737">
    <property type="term" value="C:cytoplasm"/>
    <property type="evidence" value="ECO:0007669"/>
    <property type="project" value="TreeGrafter"/>
</dbReference>
<feature type="compositionally biased region" description="Polar residues" evidence="7">
    <location>
        <begin position="386"/>
        <end position="405"/>
    </location>
</feature>
<dbReference type="EMBL" id="MU003782">
    <property type="protein sequence ID" value="KAF2722508.1"/>
    <property type="molecule type" value="Genomic_DNA"/>
</dbReference>
<feature type="compositionally biased region" description="Polar residues" evidence="7">
    <location>
        <begin position="238"/>
        <end position="247"/>
    </location>
</feature>
<evidence type="ECO:0000256" key="4">
    <source>
        <dbReference type="ARBA" id="ARBA00022741"/>
    </source>
</evidence>
<dbReference type="PANTHER" id="PTHR24058:SF22">
    <property type="entry name" value="DUAL SPECIFICITY TYROSINE-PHOSPHORYLATION-REGULATED KINASE 4"/>
    <property type="match status" value="1"/>
</dbReference>
<feature type="region of interest" description="Disordered" evidence="7">
    <location>
        <begin position="1061"/>
        <end position="1146"/>
    </location>
</feature>
<feature type="compositionally biased region" description="Polar residues" evidence="7">
    <location>
        <begin position="809"/>
        <end position="830"/>
    </location>
</feature>
<feature type="compositionally biased region" description="Low complexity" evidence="7">
    <location>
        <begin position="1536"/>
        <end position="1552"/>
    </location>
</feature>
<feature type="compositionally biased region" description="Basic and acidic residues" evidence="7">
    <location>
        <begin position="962"/>
        <end position="972"/>
    </location>
</feature>
<evidence type="ECO:0000313" key="9">
    <source>
        <dbReference type="EMBL" id="KAF2722508.1"/>
    </source>
</evidence>
<feature type="compositionally biased region" description="Low complexity" evidence="7">
    <location>
        <begin position="1571"/>
        <end position="1587"/>
    </location>
</feature>
<feature type="region of interest" description="Disordered" evidence="7">
    <location>
        <begin position="616"/>
        <end position="721"/>
    </location>
</feature>
<accession>A0A9P4Q8F3</accession>
<feature type="compositionally biased region" description="Low complexity" evidence="7">
    <location>
        <begin position="220"/>
        <end position="236"/>
    </location>
</feature>
<evidence type="ECO:0000256" key="1">
    <source>
        <dbReference type="ARBA" id="ARBA00008867"/>
    </source>
</evidence>
<evidence type="ECO:0000259" key="8">
    <source>
        <dbReference type="PROSITE" id="PS50011"/>
    </source>
</evidence>
<keyword evidence="10" id="KW-1185">Reference proteome</keyword>
<dbReference type="CDD" id="cd14210">
    <property type="entry name" value="PKc_DYRK"/>
    <property type="match status" value="1"/>
</dbReference>
<dbReference type="Gene3D" id="3.30.200.20">
    <property type="entry name" value="Phosphorylase Kinase, domain 1"/>
    <property type="match status" value="1"/>
</dbReference>
<feature type="region of interest" description="Disordered" evidence="7">
    <location>
        <begin position="1536"/>
        <end position="1605"/>
    </location>
</feature>
<feature type="compositionally biased region" description="Polar residues" evidence="7">
    <location>
        <begin position="940"/>
        <end position="956"/>
    </location>
</feature>
<dbReference type="SUPFAM" id="SSF56112">
    <property type="entry name" value="Protein kinase-like (PK-like)"/>
    <property type="match status" value="1"/>
</dbReference>
<evidence type="ECO:0000256" key="5">
    <source>
        <dbReference type="ARBA" id="ARBA00022777"/>
    </source>
</evidence>
<comment type="similarity">
    <text evidence="1">Belongs to the protein kinase superfamily. CMGC Ser/Thr protein kinase family. MNB/DYRK subfamily.</text>
</comment>
<dbReference type="GO" id="GO:0005524">
    <property type="term" value="F:ATP binding"/>
    <property type="evidence" value="ECO:0007669"/>
    <property type="project" value="UniProtKB-KW"/>
</dbReference>
<evidence type="ECO:0000256" key="2">
    <source>
        <dbReference type="ARBA" id="ARBA00022527"/>
    </source>
</evidence>
<feature type="region of interest" description="Disordered" evidence="7">
    <location>
        <begin position="869"/>
        <end position="1049"/>
    </location>
</feature>
<proteinExistence type="inferred from homology"/>
<feature type="compositionally biased region" description="Basic and acidic residues" evidence="7">
    <location>
        <begin position="990"/>
        <end position="1009"/>
    </location>
</feature>
<feature type="compositionally biased region" description="Polar residues" evidence="7">
    <location>
        <begin position="439"/>
        <end position="470"/>
    </location>
</feature>
<keyword evidence="4" id="KW-0547">Nucleotide-binding</keyword>
<sequence length="1685" mass="181862">MDVTTRLQIRARAQSYAERAKPGLTTNDEGSGNESASESVARRKFQRTAAEQQATDTPSTFRKPSFPASATRQAPMQVTGGSAPARTAHQRRRSTLRENTRVPSGPREYPSPRKSVDTSAPADSDNPPVRARPQHRSFLPQHAAKPPDASRFSFGNHSSNDADSPVTPAEVGNFDFLPPVNFDDFQTSLATYEGGTSPLLSEFPTHSGGRALPKEDDNSARSSEGSSGASASSMAGTNGYTSQQARRMQQRQELDQQNLTRGQNFRRRISAITNDTRQASQSSVTTLGSLPPKSASIPAGSSGSGQQNSLDSTSTVKRPGNAQQMATNFSSTQYVGAPGMVHQKPPRKSVGPGLVTSLYETPRRATGSSASQEAAQQQRTVGPIRTLSTSSKPRRSTIQPSNSANAIDLPRISTLSATTQSRQAKVKSYAAPSKEEVESPQSTQTVRPTSKGNLRATTPNSSGNKRQSIVSGRASGLGARTISPTDARRLKRMSMMNAVPMPSLPPNVNPGSTPLDDLPPSLQGARLPYPDMPRQKVPSPSLIPRKASHTPSSARASPDSGSGISLSSKSSYSSLLAASSSTSRLPTPKTRNLHSAASASFGGESLEDDEIVPPVPAIPKAYESPKDLLCNAPPRKGSSGSWNKAQPSDEVIWNEQNRKTPATDPDASLFPASLLGFDDGSGTWKGSPRSVKTSQQKQPTDSTVRYRQLSTSHRRTATSGNAKVTADDLTAAFNNANANANASEPVAAAVAAARKKNANLQPLRLPPLNLKTNELGQQKAHASNDSASGMVDMTKNLAQTPEPKRAPKTPSTPMTASKATFFKRSNTDNPGYIRSSSSHYALRDALANTFGDDATKWFDESDAETGSHTNYSMGVHVPKNQGQHRGITPFSSGSLPKGSGEFARNGLKGRPSREDSSDEYSLGKFDNVKVQKAKPLGIQTAGTRKQTESEASSPVVSNGEGGAKDAKKESSGLRRKLSMSWRRSSSKAASHADHQDEGGNTLKEKRSKDAMPPPKLPASATWSGEIPQLPSSARRSFEQATSSRRKSSAAGLLSLSLLGGGDQQQQAIPQKPTKLHSEQPQPAPPTNRSTSWGSFSLHGNRHINVRQQKPRQPDATPSISALTKDKDDTAADDEMRRLSQKRRDVDAAARESEALWARAVPRIPINPEQVLVDPTAGLNIFERGEVVDYQKDGKIIGSVGSSSDKSGDRSNNFGYDDERGDYNIILGDHLAYRYEVVDVEGGVVAVKIIRNKKRFHQQALVEVGILNKLRDWDPDGEHATLSITSSFYFRNHLCIVTPCLGMNLYELIRAHNFTGFSIPLIRRFARQMVACLTLLQQRRIIHCDLKPENILICDPRKADVRVIDFGSSCKEEEKVYTYIQSRFYRSPEVILGSNYGLGIDMWSFGCILAELWTGYPIFPGENEQEQLACIMEIFGPPDKKITDLCTRKKVFFDSLGKPRVTVSSKGRRRRPSSKTLQQSLKTDDEAFIDFIAKCLRWDPDRRLKPNEAVSHPFILNTSMKQLRQGIPDEARRAARLRPTATVPAPVAAAHTAMPSPVKRTVQRTATDTSNAFAHQQQAAAALQSTPARQKREQAPEAPQTKPTVASMNRRLSTLASAGGASAMAGNKRASNGAALGNLLNGAPNGAPSNIASSRQASGKANHADLAQMAAVQSMSATNAASKWRT</sequence>
<reference evidence="9" key="1">
    <citation type="journal article" date="2020" name="Stud. Mycol.">
        <title>101 Dothideomycetes genomes: a test case for predicting lifestyles and emergence of pathogens.</title>
        <authorList>
            <person name="Haridas S."/>
            <person name="Albert R."/>
            <person name="Binder M."/>
            <person name="Bloem J."/>
            <person name="Labutti K."/>
            <person name="Salamov A."/>
            <person name="Andreopoulos B."/>
            <person name="Baker S."/>
            <person name="Barry K."/>
            <person name="Bills G."/>
            <person name="Bluhm B."/>
            <person name="Cannon C."/>
            <person name="Castanera R."/>
            <person name="Culley D."/>
            <person name="Daum C."/>
            <person name="Ezra D."/>
            <person name="Gonzalez J."/>
            <person name="Henrissat B."/>
            <person name="Kuo A."/>
            <person name="Liang C."/>
            <person name="Lipzen A."/>
            <person name="Lutzoni F."/>
            <person name="Magnuson J."/>
            <person name="Mondo S."/>
            <person name="Nolan M."/>
            <person name="Ohm R."/>
            <person name="Pangilinan J."/>
            <person name="Park H.-J."/>
            <person name="Ramirez L."/>
            <person name="Alfaro M."/>
            <person name="Sun H."/>
            <person name="Tritt A."/>
            <person name="Yoshinaga Y."/>
            <person name="Zwiers L.-H."/>
            <person name="Turgeon B."/>
            <person name="Goodwin S."/>
            <person name="Spatafora J."/>
            <person name="Crous P."/>
            <person name="Grigoriev I."/>
        </authorList>
    </citation>
    <scope>NUCLEOTIDE SEQUENCE</scope>
    <source>
        <strain evidence="9">CBS 116435</strain>
    </source>
</reference>
<feature type="region of interest" description="Disordered" evidence="7">
    <location>
        <begin position="362"/>
        <end position="568"/>
    </location>
</feature>
<keyword evidence="3" id="KW-0808">Transferase</keyword>
<evidence type="ECO:0000256" key="6">
    <source>
        <dbReference type="ARBA" id="ARBA00022840"/>
    </source>
</evidence>
<feature type="compositionally biased region" description="Low complexity" evidence="7">
    <location>
        <begin position="556"/>
        <end position="568"/>
    </location>
</feature>
<dbReference type="InterPro" id="IPR011009">
    <property type="entry name" value="Kinase-like_dom_sf"/>
</dbReference>
<name>A0A9P4Q8F3_9PEZI</name>
<feature type="domain" description="Protein kinase" evidence="8">
    <location>
        <begin position="1181"/>
        <end position="1514"/>
    </location>
</feature>
<feature type="compositionally biased region" description="Polar residues" evidence="7">
    <location>
        <begin position="153"/>
        <end position="162"/>
    </location>
</feature>
<dbReference type="PANTHER" id="PTHR24058">
    <property type="entry name" value="DUAL SPECIFICITY PROTEIN KINASE"/>
    <property type="match status" value="1"/>
</dbReference>
<organism evidence="9 10">
    <name type="scientific">Polychaeton citri CBS 116435</name>
    <dbReference type="NCBI Taxonomy" id="1314669"/>
    <lineage>
        <taxon>Eukaryota</taxon>
        <taxon>Fungi</taxon>
        <taxon>Dikarya</taxon>
        <taxon>Ascomycota</taxon>
        <taxon>Pezizomycotina</taxon>
        <taxon>Dothideomycetes</taxon>
        <taxon>Dothideomycetidae</taxon>
        <taxon>Capnodiales</taxon>
        <taxon>Capnodiaceae</taxon>
        <taxon>Polychaeton</taxon>
    </lineage>
</organism>
<dbReference type="Gene3D" id="1.10.510.10">
    <property type="entry name" value="Transferase(Phosphotransferase) domain 1"/>
    <property type="match status" value="1"/>
</dbReference>
<dbReference type="PROSITE" id="PS50011">
    <property type="entry name" value="PROTEIN_KINASE_DOM"/>
    <property type="match status" value="1"/>
</dbReference>
<dbReference type="OrthoDB" id="9332038at2759"/>
<dbReference type="InterPro" id="IPR000719">
    <property type="entry name" value="Prot_kinase_dom"/>
</dbReference>
<evidence type="ECO:0000256" key="7">
    <source>
        <dbReference type="SAM" id="MobiDB-lite"/>
    </source>
</evidence>
<keyword evidence="2" id="KW-0723">Serine/threonine-protein kinase</keyword>
<keyword evidence="5" id="KW-0418">Kinase</keyword>